<dbReference type="PATRIC" id="fig|1454006.5.peg.2270"/>
<dbReference type="Pfam" id="PF13899">
    <property type="entry name" value="Thioredoxin_7"/>
    <property type="match status" value="1"/>
</dbReference>
<dbReference type="KEGG" id="sze:AW14_11440"/>
<dbReference type="OrthoDB" id="981626at2"/>
<evidence type="ECO:0000256" key="1">
    <source>
        <dbReference type="ARBA" id="ARBA00022729"/>
    </source>
</evidence>
<keyword evidence="4" id="KW-1185">Reference proteome</keyword>
<dbReference type="Proteomes" id="UP000032229">
    <property type="component" value="Chromosome"/>
</dbReference>
<dbReference type="GO" id="GO:0016853">
    <property type="term" value="F:isomerase activity"/>
    <property type="evidence" value="ECO:0007669"/>
    <property type="project" value="UniProtKB-KW"/>
</dbReference>
<evidence type="ECO:0000313" key="3">
    <source>
        <dbReference type="EMBL" id="AJR04167.1"/>
    </source>
</evidence>
<dbReference type="RefSeq" id="WP_044638875.1">
    <property type="nucleotide sequence ID" value="NZ_CP007202.1"/>
</dbReference>
<dbReference type="PANTHER" id="PTHR15337:SF11">
    <property type="entry name" value="THIOREDOXIN DOMAIN-CONTAINING PROTEIN"/>
    <property type="match status" value="1"/>
</dbReference>
<dbReference type="Gene3D" id="3.40.30.10">
    <property type="entry name" value="Glutaredoxin"/>
    <property type="match status" value="1"/>
</dbReference>
<sequence length="146" mass="16498">MKIIIFTSVLLLTLGFSLSAQNWITNFEQAKEIASKKNQNIVLVFQGSDWCAPCMKLNKEIWSAKEFQNLADHHFVMLQADFPRKKANKLSDALTAQNAKLAETYNSQGFFPLVVVLNSKGDVLGKTGYEKTSPTNYFKKLNAFEK</sequence>
<dbReference type="SUPFAM" id="SSF52833">
    <property type="entry name" value="Thioredoxin-like"/>
    <property type="match status" value="1"/>
</dbReference>
<dbReference type="HOGENOM" id="CLU_090389_8_1_10"/>
<name>A0A0C5WD27_9FLAO</name>
<feature type="chain" id="PRO_5002184251" evidence="2">
    <location>
        <begin position="23"/>
        <end position="146"/>
    </location>
</feature>
<keyword evidence="3" id="KW-0413">Isomerase</keyword>
<dbReference type="InterPro" id="IPR051099">
    <property type="entry name" value="AGR/TXD"/>
</dbReference>
<dbReference type="EMBL" id="CP007202">
    <property type="protein sequence ID" value="AJR04167.1"/>
    <property type="molecule type" value="Genomic_DNA"/>
</dbReference>
<keyword evidence="1 2" id="KW-0732">Signal</keyword>
<gene>
    <name evidence="3" type="ORF">AW14_11440</name>
</gene>
<organism evidence="3 4">
    <name type="scientific">Siansivirga zeaxanthinifaciens CC-SAMT-1</name>
    <dbReference type="NCBI Taxonomy" id="1454006"/>
    <lineage>
        <taxon>Bacteria</taxon>
        <taxon>Pseudomonadati</taxon>
        <taxon>Bacteroidota</taxon>
        <taxon>Flavobacteriia</taxon>
        <taxon>Flavobacteriales</taxon>
        <taxon>Flavobacteriaceae</taxon>
        <taxon>Siansivirga</taxon>
    </lineage>
</organism>
<proteinExistence type="predicted"/>
<dbReference type="STRING" id="1454006.AW14_11440"/>
<dbReference type="AlphaFoldDB" id="A0A0C5WD27"/>
<feature type="signal peptide" evidence="2">
    <location>
        <begin position="1"/>
        <end position="22"/>
    </location>
</feature>
<evidence type="ECO:0000313" key="4">
    <source>
        <dbReference type="Proteomes" id="UP000032229"/>
    </source>
</evidence>
<reference evidence="3 4" key="1">
    <citation type="submission" date="2014-02" db="EMBL/GenBank/DDBJ databases">
        <authorList>
            <person name="Young C.-C."/>
            <person name="Hameed A."/>
            <person name="Huang H.-C."/>
            <person name="Shahina M."/>
        </authorList>
    </citation>
    <scope>NUCLEOTIDE SEQUENCE [LARGE SCALE GENOMIC DNA]</scope>
    <source>
        <strain evidence="3 4">CC-SAMT-1</strain>
    </source>
</reference>
<dbReference type="PANTHER" id="PTHR15337">
    <property type="entry name" value="ANTERIOR GRADIENT PROTEIN-RELATED"/>
    <property type="match status" value="1"/>
</dbReference>
<accession>A0A0C5WD27</accession>
<dbReference type="InterPro" id="IPR036249">
    <property type="entry name" value="Thioredoxin-like_sf"/>
</dbReference>
<evidence type="ECO:0000256" key="2">
    <source>
        <dbReference type="SAM" id="SignalP"/>
    </source>
</evidence>
<protein>
    <submittedName>
        <fullName evidence="3">Thiol-disulfide isomerase</fullName>
    </submittedName>
</protein>